<dbReference type="InterPro" id="IPR050597">
    <property type="entry name" value="Cytochrome_c_Oxidase_Subunit"/>
</dbReference>
<sequence>MAGRYCFFYLVWVVAFWSCASKESRKDIPQLAVAQPLEGDPQVGKALYATCKTCHGEGAQGNKKLKAPALVNTDDWYLYRQLMNFHDGVRGALPADTLGFQMAAMARTLKDSVAVTHVVAYIKTLPQFVLPPVIKGDVKKGERTYQSICGSCHGPGARGNEKMNAPRLNGLDDWYLKNQIAKFKNAIRGAHPADRFGAQMVPMAALLADEHAVNDVIAYIRSTTQPKE</sequence>
<evidence type="ECO:0000256" key="4">
    <source>
        <dbReference type="ARBA" id="ARBA00022982"/>
    </source>
</evidence>
<dbReference type="OrthoDB" id="9779283at2"/>
<dbReference type="KEGG" id="chk:D4L85_33100"/>
<dbReference type="Pfam" id="PF00034">
    <property type="entry name" value="Cytochrom_C"/>
    <property type="match status" value="2"/>
</dbReference>
<dbReference type="RefSeq" id="WP_119758376.1">
    <property type="nucleotide sequence ID" value="NZ_CP032382.1"/>
</dbReference>
<dbReference type="GO" id="GO:0020037">
    <property type="term" value="F:heme binding"/>
    <property type="evidence" value="ECO:0007669"/>
    <property type="project" value="InterPro"/>
</dbReference>
<evidence type="ECO:0000256" key="5">
    <source>
        <dbReference type="ARBA" id="ARBA00023004"/>
    </source>
</evidence>
<dbReference type="GO" id="GO:0009055">
    <property type="term" value="F:electron transfer activity"/>
    <property type="evidence" value="ECO:0007669"/>
    <property type="project" value="InterPro"/>
</dbReference>
<reference evidence="9" key="1">
    <citation type="submission" date="2018-09" db="EMBL/GenBank/DDBJ databases">
        <title>Chryseolinea sp. KIS68-18 isolated from soil.</title>
        <authorList>
            <person name="Weon H.-Y."/>
            <person name="Kwon S.-W."/>
            <person name="Lee S.A."/>
        </authorList>
    </citation>
    <scope>NUCLEOTIDE SEQUENCE [LARGE SCALE GENOMIC DNA]</scope>
    <source>
        <strain evidence="9">KIS68-18</strain>
    </source>
</reference>
<dbReference type="PROSITE" id="PS51007">
    <property type="entry name" value="CYTC"/>
    <property type="match status" value="2"/>
</dbReference>
<keyword evidence="5 6" id="KW-0408">Iron</keyword>
<keyword evidence="2 6" id="KW-0349">Heme</keyword>
<dbReference type="InterPro" id="IPR036909">
    <property type="entry name" value="Cyt_c-like_dom_sf"/>
</dbReference>
<evidence type="ECO:0000256" key="1">
    <source>
        <dbReference type="ARBA" id="ARBA00022448"/>
    </source>
</evidence>
<keyword evidence="9" id="KW-1185">Reference proteome</keyword>
<dbReference type="PANTHER" id="PTHR33751">
    <property type="entry name" value="CBB3-TYPE CYTOCHROME C OXIDASE SUBUNIT FIXP"/>
    <property type="match status" value="1"/>
</dbReference>
<organism evidence="8 9">
    <name type="scientific">Chryseolinea soli</name>
    <dbReference type="NCBI Taxonomy" id="2321403"/>
    <lineage>
        <taxon>Bacteria</taxon>
        <taxon>Pseudomonadati</taxon>
        <taxon>Bacteroidota</taxon>
        <taxon>Cytophagia</taxon>
        <taxon>Cytophagales</taxon>
        <taxon>Fulvivirgaceae</taxon>
        <taxon>Chryseolinea</taxon>
    </lineage>
</organism>
<name>A0A385SYG2_9BACT</name>
<dbReference type="Proteomes" id="UP000266183">
    <property type="component" value="Chromosome"/>
</dbReference>
<evidence type="ECO:0000256" key="2">
    <source>
        <dbReference type="ARBA" id="ARBA00022617"/>
    </source>
</evidence>
<evidence type="ECO:0000259" key="7">
    <source>
        <dbReference type="PROSITE" id="PS51007"/>
    </source>
</evidence>
<dbReference type="AlphaFoldDB" id="A0A385SYG2"/>
<dbReference type="Gene3D" id="1.10.760.10">
    <property type="entry name" value="Cytochrome c-like domain"/>
    <property type="match status" value="2"/>
</dbReference>
<gene>
    <name evidence="8" type="ORF">D4L85_33100</name>
</gene>
<dbReference type="SUPFAM" id="SSF46626">
    <property type="entry name" value="Cytochrome c"/>
    <property type="match status" value="2"/>
</dbReference>
<evidence type="ECO:0000256" key="6">
    <source>
        <dbReference type="PROSITE-ProRule" id="PRU00433"/>
    </source>
</evidence>
<proteinExistence type="predicted"/>
<feature type="domain" description="Cytochrome c" evidence="7">
    <location>
        <begin position="136"/>
        <end position="224"/>
    </location>
</feature>
<keyword evidence="3 6" id="KW-0479">Metal-binding</keyword>
<keyword evidence="1" id="KW-0813">Transport</keyword>
<protein>
    <recommendedName>
        <fullName evidence="7">Cytochrome c domain-containing protein</fullName>
    </recommendedName>
</protein>
<evidence type="ECO:0000313" key="9">
    <source>
        <dbReference type="Proteomes" id="UP000266183"/>
    </source>
</evidence>
<accession>A0A385SYG2</accession>
<evidence type="ECO:0000313" key="8">
    <source>
        <dbReference type="EMBL" id="AYB35125.1"/>
    </source>
</evidence>
<feature type="domain" description="Cytochrome c" evidence="7">
    <location>
        <begin position="39"/>
        <end position="126"/>
    </location>
</feature>
<dbReference type="EMBL" id="CP032382">
    <property type="protein sequence ID" value="AYB35125.1"/>
    <property type="molecule type" value="Genomic_DNA"/>
</dbReference>
<dbReference type="InterPro" id="IPR009056">
    <property type="entry name" value="Cyt_c-like_dom"/>
</dbReference>
<evidence type="ECO:0000256" key="3">
    <source>
        <dbReference type="ARBA" id="ARBA00022723"/>
    </source>
</evidence>
<keyword evidence="4" id="KW-0249">Electron transport</keyword>
<dbReference type="PANTHER" id="PTHR33751:SF9">
    <property type="entry name" value="CYTOCHROME C4"/>
    <property type="match status" value="1"/>
</dbReference>
<dbReference type="GO" id="GO:0046872">
    <property type="term" value="F:metal ion binding"/>
    <property type="evidence" value="ECO:0007669"/>
    <property type="project" value="UniProtKB-KW"/>
</dbReference>